<dbReference type="Pfam" id="PF13966">
    <property type="entry name" value="zf-RVT"/>
    <property type="match status" value="1"/>
</dbReference>
<feature type="domain" description="Reverse transcriptase zinc-binding" evidence="1">
    <location>
        <begin position="119"/>
        <end position="211"/>
    </location>
</feature>
<organism evidence="2 3">
    <name type="scientific">Morella rubra</name>
    <name type="common">Chinese bayberry</name>
    <dbReference type="NCBI Taxonomy" id="262757"/>
    <lineage>
        <taxon>Eukaryota</taxon>
        <taxon>Viridiplantae</taxon>
        <taxon>Streptophyta</taxon>
        <taxon>Embryophyta</taxon>
        <taxon>Tracheophyta</taxon>
        <taxon>Spermatophyta</taxon>
        <taxon>Magnoliopsida</taxon>
        <taxon>eudicotyledons</taxon>
        <taxon>Gunneridae</taxon>
        <taxon>Pentapetalae</taxon>
        <taxon>rosids</taxon>
        <taxon>fabids</taxon>
        <taxon>Fagales</taxon>
        <taxon>Myricaceae</taxon>
        <taxon>Morella</taxon>
    </lineage>
</organism>
<proteinExistence type="predicted"/>
<dbReference type="InterPro" id="IPR026960">
    <property type="entry name" value="RVT-Znf"/>
</dbReference>
<evidence type="ECO:0000259" key="1">
    <source>
        <dbReference type="Pfam" id="PF13966"/>
    </source>
</evidence>
<keyword evidence="3" id="KW-1185">Reference proteome</keyword>
<evidence type="ECO:0000313" key="2">
    <source>
        <dbReference type="EMBL" id="KAB1219818.1"/>
    </source>
</evidence>
<evidence type="ECO:0000313" key="3">
    <source>
        <dbReference type="Proteomes" id="UP000516437"/>
    </source>
</evidence>
<dbReference type="EMBL" id="RXIC02000021">
    <property type="protein sequence ID" value="KAB1219818.1"/>
    <property type="molecule type" value="Genomic_DNA"/>
</dbReference>
<sequence length="338" mass="38871">MPLQFDPLGFSSWLRHWVSSFLRQGCCFKIHSGFEVRVWSDPWLPHADCFIPKPRCLNTRMLEDTRVNDFFLPGTRVWDEMKVHQTFAEGDADCIMGLYISNDYGPDRLLWTLDPKGTFSTRSAYHLVGASEASSPLLVPPNFRKHICNLHLQDRLKLLIWKVAWDILPCRSNLNRTLDLGVSNASCVFCELEEESLVHLFFYCPQAVLSWRESPWGLQTNRIVDWSIREWVAALLDPTASLSLPADQAELLIRYGAILMDVIWCSRNQVVHNGKRDDVGTVIRRIHRLYVKHSKAWIVAAPVEIIAWQPPRGSGWKINFDVAIRPDCSFSCCGLQKF</sequence>
<dbReference type="OrthoDB" id="1748554at2759"/>
<protein>
    <recommendedName>
        <fullName evidence="1">Reverse transcriptase zinc-binding domain-containing protein</fullName>
    </recommendedName>
</protein>
<gene>
    <name evidence="2" type="ORF">CJ030_MR3G009460</name>
</gene>
<comment type="caution">
    <text evidence="2">The sequence shown here is derived from an EMBL/GenBank/DDBJ whole genome shotgun (WGS) entry which is preliminary data.</text>
</comment>
<dbReference type="AlphaFoldDB" id="A0A6A1W7Z9"/>
<reference evidence="2 3" key="1">
    <citation type="journal article" date="2019" name="Plant Biotechnol. J.">
        <title>The red bayberry genome and genetic basis of sex determination.</title>
        <authorList>
            <person name="Jia H.M."/>
            <person name="Jia H.J."/>
            <person name="Cai Q.L."/>
            <person name="Wang Y."/>
            <person name="Zhao H.B."/>
            <person name="Yang W.F."/>
            <person name="Wang G.Y."/>
            <person name="Li Y.H."/>
            <person name="Zhan D.L."/>
            <person name="Shen Y.T."/>
            <person name="Niu Q.F."/>
            <person name="Chang L."/>
            <person name="Qiu J."/>
            <person name="Zhao L."/>
            <person name="Xie H.B."/>
            <person name="Fu W.Y."/>
            <person name="Jin J."/>
            <person name="Li X.W."/>
            <person name="Jiao Y."/>
            <person name="Zhou C.C."/>
            <person name="Tu T."/>
            <person name="Chai C.Y."/>
            <person name="Gao J.L."/>
            <person name="Fan L.J."/>
            <person name="van de Weg E."/>
            <person name="Wang J.Y."/>
            <person name="Gao Z.S."/>
        </authorList>
    </citation>
    <scope>NUCLEOTIDE SEQUENCE [LARGE SCALE GENOMIC DNA]</scope>
    <source>
        <tissue evidence="2">Leaves</tissue>
    </source>
</reference>
<name>A0A6A1W7Z9_9ROSI</name>
<accession>A0A6A1W7Z9</accession>
<dbReference type="Proteomes" id="UP000516437">
    <property type="component" value="Chromosome 3"/>
</dbReference>